<accession>A0ABP8EF65</accession>
<protein>
    <submittedName>
        <fullName evidence="3">DUF6049 family protein</fullName>
    </submittedName>
</protein>
<dbReference type="Proteomes" id="UP001501586">
    <property type="component" value="Unassembled WGS sequence"/>
</dbReference>
<evidence type="ECO:0000313" key="3">
    <source>
        <dbReference type="EMBL" id="GAA4282548.1"/>
    </source>
</evidence>
<name>A0ABP8EF65_9MICO</name>
<dbReference type="RefSeq" id="WP_236865837.1">
    <property type="nucleotide sequence ID" value="NZ_BAABAZ010000003.1"/>
</dbReference>
<gene>
    <name evidence="3" type="ORF">GCM10022261_00790</name>
</gene>
<feature type="compositionally biased region" description="Gly residues" evidence="1">
    <location>
        <begin position="141"/>
        <end position="152"/>
    </location>
</feature>
<comment type="caution">
    <text evidence="3">The sequence shown here is derived from an EMBL/GenBank/DDBJ whole genome shotgun (WGS) entry which is preliminary data.</text>
</comment>
<keyword evidence="4" id="KW-1185">Reference proteome</keyword>
<evidence type="ECO:0000256" key="1">
    <source>
        <dbReference type="SAM" id="MobiDB-lite"/>
    </source>
</evidence>
<keyword evidence="2" id="KW-0812">Transmembrane</keyword>
<reference evidence="4" key="1">
    <citation type="journal article" date="2019" name="Int. J. Syst. Evol. Microbiol.">
        <title>The Global Catalogue of Microorganisms (GCM) 10K type strain sequencing project: providing services to taxonomists for standard genome sequencing and annotation.</title>
        <authorList>
            <consortium name="The Broad Institute Genomics Platform"/>
            <consortium name="The Broad Institute Genome Sequencing Center for Infectious Disease"/>
            <person name="Wu L."/>
            <person name="Ma J."/>
        </authorList>
    </citation>
    <scope>NUCLEOTIDE SEQUENCE [LARGE SCALE GENOMIC DNA]</scope>
    <source>
        <strain evidence="4">JCM 17458</strain>
    </source>
</reference>
<organism evidence="3 4">
    <name type="scientific">Brevibacterium daeguense</name>
    <dbReference type="NCBI Taxonomy" id="909936"/>
    <lineage>
        <taxon>Bacteria</taxon>
        <taxon>Bacillati</taxon>
        <taxon>Actinomycetota</taxon>
        <taxon>Actinomycetes</taxon>
        <taxon>Micrococcales</taxon>
        <taxon>Brevibacteriaceae</taxon>
        <taxon>Brevibacterium</taxon>
    </lineage>
</organism>
<dbReference type="EMBL" id="BAABAZ010000003">
    <property type="protein sequence ID" value="GAA4282548.1"/>
    <property type="molecule type" value="Genomic_DNA"/>
</dbReference>
<feature type="region of interest" description="Disordered" evidence="1">
    <location>
        <begin position="124"/>
        <end position="160"/>
    </location>
</feature>
<feature type="region of interest" description="Disordered" evidence="1">
    <location>
        <begin position="301"/>
        <end position="337"/>
    </location>
</feature>
<evidence type="ECO:0000256" key="2">
    <source>
        <dbReference type="SAM" id="Phobius"/>
    </source>
</evidence>
<keyword evidence="2" id="KW-0472">Membrane</keyword>
<feature type="transmembrane region" description="Helical" evidence="2">
    <location>
        <begin position="730"/>
        <end position="748"/>
    </location>
</feature>
<evidence type="ECO:0000313" key="4">
    <source>
        <dbReference type="Proteomes" id="UP001501586"/>
    </source>
</evidence>
<sequence length="776" mass="80668">MSLAGIRHQPAPLRRLLFILLTAVLLMLAGGGLHALPAHAFASPAPNAPAAEPSGPHLGLQEVTTWLDPDGTLQVAGRLRNPGGSELTRPRLELLMSTDRLDSRAEINAWKTDVSSHRLLATSATAGQDGSGSGADSPGGADTGAGGAGSGTDTGSAGDQAVVTPELPETVAPGSTSDFRFEVPADQLGLGTQNPLSSWGARGVAVRLHGQTGAGPTADTATAFTTWYPEPDFEPTGITMIMPVTLPGFSPTGLISPEKLEQSAANGELSRLLAAAEVDAAIALAVDPRLLVSVEMALRDSEAESPAPTSSLPSGTDAPTDPEELIEEPETGEDPTPALRDWFAGFTELAADREVIALPWADADLLALREAGLAGLADRASDEIAVVRELLPDARTDFVWPVSGTVTAENLDEIVDGGTDTVILSDLQQPALTGYTSDARSTIGLSPVGGAGVGPLADSLVVDTGLSDAVADAAAQPARASAVSEYVAESSAITSERPYDPRHLLVMMPRTGADESWRLIAEATRSAGWLEHRSLSSLLESQPVARAPLVNPTRQAGLSADGLGHLAEAHERAEAFAAVFSEPGLARQDLDRMILSCTSATWADAPNFPECTGQATDEVDATIDGIAPEQGSPVLLVTGERTTVPVRVENTTDRPATVTVQVTARTPQLRTQTTEPVVLPPRQTTRVDVPVEGLANGDVETMIQVVALNGYVAPSTGELLVRVRADWENIGTAVIGAGLLVVFVIGLVKSIARGRRKIPQSQLDAAVARAQESDTP</sequence>
<dbReference type="Pfam" id="PF19516">
    <property type="entry name" value="DUF6049"/>
    <property type="match status" value="1"/>
</dbReference>
<feature type="compositionally biased region" description="Low complexity" evidence="1">
    <location>
        <begin position="124"/>
        <end position="140"/>
    </location>
</feature>
<proteinExistence type="predicted"/>
<feature type="compositionally biased region" description="Acidic residues" evidence="1">
    <location>
        <begin position="320"/>
        <end position="333"/>
    </location>
</feature>
<keyword evidence="2" id="KW-1133">Transmembrane helix</keyword>
<dbReference type="InterPro" id="IPR046112">
    <property type="entry name" value="DUF6049"/>
</dbReference>